<sequence length="103" mass="11216">MAMKRSLNILAMCEQRYRKALACVCWGFLVALSLNPMDKDIWGYGDKGGGVADGSGEREQAAVGVGGMGDLLIWVLETDWRKVSRNATKGLTSPTQESNYTKA</sequence>
<evidence type="ECO:0000313" key="1">
    <source>
        <dbReference type="EMBL" id="KAK7498672.1"/>
    </source>
</evidence>
<evidence type="ECO:0000313" key="2">
    <source>
        <dbReference type="Proteomes" id="UP001519460"/>
    </source>
</evidence>
<dbReference type="Proteomes" id="UP001519460">
    <property type="component" value="Unassembled WGS sequence"/>
</dbReference>
<organism evidence="1 2">
    <name type="scientific">Batillaria attramentaria</name>
    <dbReference type="NCBI Taxonomy" id="370345"/>
    <lineage>
        <taxon>Eukaryota</taxon>
        <taxon>Metazoa</taxon>
        <taxon>Spiralia</taxon>
        <taxon>Lophotrochozoa</taxon>
        <taxon>Mollusca</taxon>
        <taxon>Gastropoda</taxon>
        <taxon>Caenogastropoda</taxon>
        <taxon>Sorbeoconcha</taxon>
        <taxon>Cerithioidea</taxon>
        <taxon>Batillariidae</taxon>
        <taxon>Batillaria</taxon>
    </lineage>
</organism>
<name>A0ABD0LI11_9CAEN</name>
<proteinExistence type="predicted"/>
<comment type="caution">
    <text evidence="1">The sequence shown here is derived from an EMBL/GenBank/DDBJ whole genome shotgun (WGS) entry which is preliminary data.</text>
</comment>
<protein>
    <submittedName>
        <fullName evidence="1">Uncharacterized protein</fullName>
    </submittedName>
</protein>
<keyword evidence="2" id="KW-1185">Reference proteome</keyword>
<gene>
    <name evidence="1" type="ORF">BaRGS_00010049</name>
</gene>
<dbReference type="AlphaFoldDB" id="A0ABD0LI11"/>
<accession>A0ABD0LI11</accession>
<dbReference type="EMBL" id="JACVVK020000049">
    <property type="protein sequence ID" value="KAK7498672.1"/>
    <property type="molecule type" value="Genomic_DNA"/>
</dbReference>
<reference evidence="1 2" key="1">
    <citation type="journal article" date="2023" name="Sci. Data">
        <title>Genome assembly of the Korean intertidal mud-creeper Batillaria attramentaria.</title>
        <authorList>
            <person name="Patra A.K."/>
            <person name="Ho P.T."/>
            <person name="Jun S."/>
            <person name="Lee S.J."/>
            <person name="Kim Y."/>
            <person name="Won Y.J."/>
        </authorList>
    </citation>
    <scope>NUCLEOTIDE SEQUENCE [LARGE SCALE GENOMIC DNA]</scope>
    <source>
        <strain evidence="1">Wonlab-2016</strain>
    </source>
</reference>